<dbReference type="InterPro" id="IPR049704">
    <property type="entry name" value="Aminotrans_3_PPA_site"/>
</dbReference>
<dbReference type="EMBL" id="RJKX01000013">
    <property type="protein sequence ID" value="ROQ00408.1"/>
    <property type="molecule type" value="Genomic_DNA"/>
</dbReference>
<name>A0A3N1M9T5_9PROT</name>
<accession>A0A3N1M9T5</accession>
<dbReference type="InterPro" id="IPR015424">
    <property type="entry name" value="PyrdxlP-dep_Trfase"/>
</dbReference>
<dbReference type="Gene3D" id="3.40.640.10">
    <property type="entry name" value="Type I PLP-dependent aspartate aminotransferase-like (Major domain)"/>
    <property type="match status" value="1"/>
</dbReference>
<sequence>MNDIPIQPQPQPPRSDTGIQSFFLPPGTPGRPRIARAEGIWLEDTAGNRYLDASSGPVASNLGHGNPRVLAALEKQARAAAFAFPAQFESEANLELGERLARLCGPGLDRAFLVSGGSEATETVIKFCRQHAVVTGQGSRWKVLSREPGYHGNTLGALAVSGDAHAHEVFGPLLRAVDRVPAPFTYRLPANHTAESHARACAAALEEAIVREGPETVLAFIMEPVGGLATGALVAPDVYYRTVREICSRHGVLLIFDEVMSGAGRTGRFLAADHWPDARPDLVTLAKGVTAGYTPMGVMMAPAAMADTLARAGGFMQGFTYFANPLSCAVGCAVLAEMEERDLPGNAARMGERLRARLHGLRDRSPIVGDVRGLGLLMAMELVADKETKAMIPLERMAPYRLQQLGLQHGLALYCRRTNRGTYGDWVMVSPPLVVTADEVDMLADRLEAVIDAYVAELSADGVI</sequence>
<evidence type="ECO:0000256" key="3">
    <source>
        <dbReference type="ARBA" id="ARBA00022898"/>
    </source>
</evidence>
<dbReference type="InterPro" id="IPR015422">
    <property type="entry name" value="PyrdxlP-dep_Trfase_small"/>
</dbReference>
<comment type="cofactor">
    <cofactor evidence="1">
        <name>pyridoxal 5'-phosphate</name>
        <dbReference type="ChEBI" id="CHEBI:597326"/>
    </cofactor>
</comment>
<evidence type="ECO:0000256" key="2">
    <source>
        <dbReference type="ARBA" id="ARBA00008954"/>
    </source>
</evidence>
<proteinExistence type="inferred from homology"/>
<dbReference type="CDD" id="cd00610">
    <property type="entry name" value="OAT_like"/>
    <property type="match status" value="1"/>
</dbReference>
<dbReference type="PROSITE" id="PS00600">
    <property type="entry name" value="AA_TRANSFER_CLASS_3"/>
    <property type="match status" value="1"/>
</dbReference>
<evidence type="ECO:0000313" key="6">
    <source>
        <dbReference type="EMBL" id="ROQ00408.1"/>
    </source>
</evidence>
<dbReference type="RefSeq" id="WP_123689904.1">
    <property type="nucleotide sequence ID" value="NZ_AP019700.1"/>
</dbReference>
<keyword evidence="7" id="KW-1185">Reference proteome</keyword>
<evidence type="ECO:0000256" key="4">
    <source>
        <dbReference type="RuleBase" id="RU003560"/>
    </source>
</evidence>
<dbReference type="PANTHER" id="PTHR43094">
    <property type="entry name" value="AMINOTRANSFERASE"/>
    <property type="match status" value="1"/>
</dbReference>
<comment type="caution">
    <text evidence="6">The sequence shown here is derived from an EMBL/GenBank/DDBJ whole genome shotgun (WGS) entry which is preliminary data.</text>
</comment>
<dbReference type="GO" id="GO:0008483">
    <property type="term" value="F:transaminase activity"/>
    <property type="evidence" value="ECO:0007669"/>
    <property type="project" value="UniProtKB-KW"/>
</dbReference>
<dbReference type="OrthoDB" id="9801834at2"/>
<organism evidence="6 7">
    <name type="scientific">Stella humosa</name>
    <dbReference type="NCBI Taxonomy" id="94"/>
    <lineage>
        <taxon>Bacteria</taxon>
        <taxon>Pseudomonadati</taxon>
        <taxon>Pseudomonadota</taxon>
        <taxon>Alphaproteobacteria</taxon>
        <taxon>Rhodospirillales</taxon>
        <taxon>Stellaceae</taxon>
        <taxon>Stella</taxon>
    </lineage>
</organism>
<dbReference type="GO" id="GO:0030170">
    <property type="term" value="F:pyridoxal phosphate binding"/>
    <property type="evidence" value="ECO:0007669"/>
    <property type="project" value="InterPro"/>
</dbReference>
<gene>
    <name evidence="6" type="ORF">EDC65_2205</name>
</gene>
<dbReference type="InterPro" id="IPR015421">
    <property type="entry name" value="PyrdxlP-dep_Trfase_major"/>
</dbReference>
<dbReference type="SUPFAM" id="SSF53383">
    <property type="entry name" value="PLP-dependent transferases"/>
    <property type="match status" value="1"/>
</dbReference>
<evidence type="ECO:0000313" key="7">
    <source>
        <dbReference type="Proteomes" id="UP000278222"/>
    </source>
</evidence>
<protein>
    <submittedName>
        <fullName evidence="6">Adenosylmethionine-8-amino-7-oxononanoate aminotransferase</fullName>
    </submittedName>
</protein>
<keyword evidence="6" id="KW-0808">Transferase</keyword>
<evidence type="ECO:0000256" key="5">
    <source>
        <dbReference type="SAM" id="MobiDB-lite"/>
    </source>
</evidence>
<feature type="region of interest" description="Disordered" evidence="5">
    <location>
        <begin position="1"/>
        <end position="20"/>
    </location>
</feature>
<keyword evidence="3 4" id="KW-0663">Pyridoxal phosphate</keyword>
<dbReference type="InterPro" id="IPR005814">
    <property type="entry name" value="Aminotrans_3"/>
</dbReference>
<reference evidence="6 7" key="1">
    <citation type="submission" date="2018-11" db="EMBL/GenBank/DDBJ databases">
        <title>Genomic Encyclopedia of Type Strains, Phase IV (KMG-IV): sequencing the most valuable type-strain genomes for metagenomic binning, comparative biology and taxonomic classification.</title>
        <authorList>
            <person name="Goeker M."/>
        </authorList>
    </citation>
    <scope>NUCLEOTIDE SEQUENCE [LARGE SCALE GENOMIC DNA]</scope>
    <source>
        <strain evidence="6 7">DSM 5900</strain>
    </source>
</reference>
<keyword evidence="6" id="KW-0032">Aminotransferase</keyword>
<dbReference type="Gene3D" id="3.90.1150.10">
    <property type="entry name" value="Aspartate Aminotransferase, domain 1"/>
    <property type="match status" value="1"/>
</dbReference>
<evidence type="ECO:0000256" key="1">
    <source>
        <dbReference type="ARBA" id="ARBA00001933"/>
    </source>
</evidence>
<comment type="similarity">
    <text evidence="2 4">Belongs to the class-III pyridoxal-phosphate-dependent aminotransferase family.</text>
</comment>
<dbReference type="Pfam" id="PF00202">
    <property type="entry name" value="Aminotran_3"/>
    <property type="match status" value="1"/>
</dbReference>
<dbReference type="PANTHER" id="PTHR43094:SF1">
    <property type="entry name" value="AMINOTRANSFERASE CLASS-III"/>
    <property type="match status" value="1"/>
</dbReference>
<dbReference type="Proteomes" id="UP000278222">
    <property type="component" value="Unassembled WGS sequence"/>
</dbReference>
<dbReference type="AlphaFoldDB" id="A0A3N1M9T5"/>